<reference evidence="7 8" key="1">
    <citation type="journal article" date="2002" name="Nature">
        <title>Genome sequence and comparative analysis of the model rodent malaria parasite Plasmodium yoelii yoelii.</title>
        <authorList>
            <person name="Carlton J.M."/>
            <person name="Angiuoli S.V."/>
            <person name="Suh B.B."/>
            <person name="Kooij T.W."/>
            <person name="Pertea M."/>
            <person name="Silva J.C."/>
            <person name="Ermolaeva M.D."/>
            <person name="Allen J.E."/>
            <person name="Selengut J.D."/>
            <person name="Koo H.L."/>
            <person name="Peterson J.D."/>
            <person name="Pop M."/>
            <person name="Kosack D.S."/>
            <person name="Shumway M.F."/>
            <person name="Bidwell S.L."/>
            <person name="Shallom S.J."/>
            <person name="van Aken S.E."/>
            <person name="Riedmuller S.B."/>
            <person name="Feldblyum T.V."/>
            <person name="Cho J.K."/>
            <person name="Quackenbush J."/>
            <person name="Sedegah M."/>
            <person name="Shoaibi A."/>
            <person name="Cummings L.M."/>
            <person name="Florens L."/>
            <person name="Yates J.R."/>
            <person name="Raine J.D."/>
            <person name="Sinden R.E."/>
            <person name="Harris M.A."/>
            <person name="Cunningham D.A."/>
            <person name="Preiser P.R."/>
            <person name="Bergman L.W."/>
            <person name="Vaidya A.B."/>
            <person name="van Lin L.H."/>
            <person name="Janse C.J."/>
            <person name="Waters A.P."/>
            <person name="Smith H.O."/>
            <person name="White O.R."/>
            <person name="Salzberg S.L."/>
            <person name="Venter J.C."/>
            <person name="Fraser C.M."/>
            <person name="Hoffman S.L."/>
            <person name="Gardner M.J."/>
            <person name="Carucci D.J."/>
        </authorList>
    </citation>
    <scope>NUCLEOTIDE SEQUENCE [LARGE SCALE GENOMIC DNA]</scope>
    <source>
        <strain evidence="7 8">17XNL</strain>
    </source>
</reference>
<evidence type="ECO:0000256" key="6">
    <source>
        <dbReference type="ARBA" id="ARBA00046432"/>
    </source>
</evidence>
<comment type="subunit">
    <text evidence="6">Component of the translation initiation factor 2B (eIF2B) complex which is a heterodecamer of two sets of five different subunits: alpha, beta, gamma, delta and epsilon. Subunits alpha, beta and delta comprise a regulatory subcomplex and subunits epsilon and gamma comprise a catalytic subcomplex. Within the complex, the hexameric regulatory complex resides at the center, with the two heterodimeric catalytic subcomplexes bound on opposite sides.</text>
</comment>
<dbReference type="STRING" id="73239.Q7RCQ6"/>
<dbReference type="Proteomes" id="UP000008553">
    <property type="component" value="Unassembled WGS sequence"/>
</dbReference>
<dbReference type="EMBL" id="AABL01001851">
    <property type="protein sequence ID" value="EAA17788.1"/>
    <property type="molecule type" value="Genomic_DNA"/>
</dbReference>
<evidence type="ECO:0000256" key="3">
    <source>
        <dbReference type="ARBA" id="ARBA00022490"/>
    </source>
</evidence>
<comment type="caution">
    <text evidence="7">The sequence shown here is derived from an EMBL/GenBank/DDBJ whole genome shotgun (WGS) entry which is preliminary data.</text>
</comment>
<keyword evidence="3" id="KW-0963">Cytoplasm</keyword>
<comment type="similarity">
    <text evidence="2">Belongs to the eIF-2B gamma/epsilon subunits family.</text>
</comment>
<dbReference type="InterPro" id="IPR051960">
    <property type="entry name" value="eIF2B_gamma"/>
</dbReference>
<protein>
    <submittedName>
        <fullName evidence="7">Uncharacterized protein</fullName>
    </submittedName>
</protein>
<dbReference type="GO" id="GO:0003743">
    <property type="term" value="F:translation initiation factor activity"/>
    <property type="evidence" value="ECO:0007669"/>
    <property type="project" value="TreeGrafter"/>
</dbReference>
<dbReference type="PaxDb" id="73239-Q7RCQ6"/>
<sequence length="150" mass="17433">MKQDGKLKIPKINLLHHKKFILKTDLVDSHVYIFKNYVLDIIEKKKKFSSIKYDLIPYLVNIQNMGKVGEYYNKSEFKFNMYKTLINEYSAEQSQNENVGNEANSNGMANVANLLVCLINYPTNYPTNCPTNYDLYKDCIIGSGFEHEEN</sequence>
<evidence type="ECO:0000256" key="2">
    <source>
        <dbReference type="ARBA" id="ARBA00007878"/>
    </source>
</evidence>
<dbReference type="GO" id="GO:0002183">
    <property type="term" value="P:cytoplasmic translational initiation"/>
    <property type="evidence" value="ECO:0007669"/>
    <property type="project" value="TreeGrafter"/>
</dbReference>
<evidence type="ECO:0000313" key="7">
    <source>
        <dbReference type="EMBL" id="EAA17788.1"/>
    </source>
</evidence>
<accession>Q7RCQ6</accession>
<keyword evidence="4" id="KW-0396">Initiation factor</keyword>
<evidence type="ECO:0000256" key="5">
    <source>
        <dbReference type="ARBA" id="ARBA00022917"/>
    </source>
</evidence>
<dbReference type="AlphaFoldDB" id="Q7RCQ6"/>
<feature type="non-terminal residue" evidence="7">
    <location>
        <position position="150"/>
    </location>
</feature>
<dbReference type="GO" id="GO:0005085">
    <property type="term" value="F:guanyl-nucleotide exchange factor activity"/>
    <property type="evidence" value="ECO:0007669"/>
    <property type="project" value="TreeGrafter"/>
</dbReference>
<dbReference type="GO" id="GO:0005851">
    <property type="term" value="C:eukaryotic translation initiation factor 2B complex"/>
    <property type="evidence" value="ECO:0007669"/>
    <property type="project" value="TreeGrafter"/>
</dbReference>
<name>Q7RCQ6_PLAYO</name>
<comment type="subcellular location">
    <subcellularLocation>
        <location evidence="1">Cytoplasm</location>
        <location evidence="1">Cytosol</location>
    </subcellularLocation>
</comment>
<proteinExistence type="inferred from homology"/>
<gene>
    <name evidence="7" type="ORF">PY05721</name>
</gene>
<evidence type="ECO:0000256" key="1">
    <source>
        <dbReference type="ARBA" id="ARBA00004514"/>
    </source>
</evidence>
<dbReference type="InParanoid" id="Q7RCQ6"/>
<keyword evidence="5" id="KW-0648">Protein biosynthesis</keyword>
<organism evidence="7 8">
    <name type="scientific">Plasmodium yoelii yoelii</name>
    <dbReference type="NCBI Taxonomy" id="73239"/>
    <lineage>
        <taxon>Eukaryota</taxon>
        <taxon>Sar</taxon>
        <taxon>Alveolata</taxon>
        <taxon>Apicomplexa</taxon>
        <taxon>Aconoidasida</taxon>
        <taxon>Haemosporida</taxon>
        <taxon>Plasmodiidae</taxon>
        <taxon>Plasmodium</taxon>
        <taxon>Plasmodium (Vinckeia)</taxon>
    </lineage>
</organism>
<keyword evidence="8" id="KW-1185">Reference proteome</keyword>
<dbReference type="GO" id="GO:0005829">
    <property type="term" value="C:cytosol"/>
    <property type="evidence" value="ECO:0007669"/>
    <property type="project" value="UniProtKB-SubCell"/>
</dbReference>
<evidence type="ECO:0000256" key="4">
    <source>
        <dbReference type="ARBA" id="ARBA00022540"/>
    </source>
</evidence>
<evidence type="ECO:0000313" key="8">
    <source>
        <dbReference type="Proteomes" id="UP000008553"/>
    </source>
</evidence>
<dbReference type="PANTHER" id="PTHR45989:SF1">
    <property type="entry name" value="TRANSLATION INITIATION FACTOR EIF-2B SUBUNIT GAMMA"/>
    <property type="match status" value="1"/>
</dbReference>
<dbReference type="PANTHER" id="PTHR45989">
    <property type="entry name" value="TRANSLATION INITIATION FACTOR EIF-2B SUBUNIT GAMMA"/>
    <property type="match status" value="1"/>
</dbReference>